<organism evidence="2 3">
    <name type="scientific">Racocetra fulgida</name>
    <dbReference type="NCBI Taxonomy" id="60492"/>
    <lineage>
        <taxon>Eukaryota</taxon>
        <taxon>Fungi</taxon>
        <taxon>Fungi incertae sedis</taxon>
        <taxon>Mucoromycota</taxon>
        <taxon>Glomeromycotina</taxon>
        <taxon>Glomeromycetes</taxon>
        <taxon>Diversisporales</taxon>
        <taxon>Gigasporaceae</taxon>
        <taxon>Racocetra</taxon>
    </lineage>
</organism>
<evidence type="ECO:0000313" key="3">
    <source>
        <dbReference type="Proteomes" id="UP000789396"/>
    </source>
</evidence>
<feature type="non-terminal residue" evidence="2">
    <location>
        <position position="1"/>
    </location>
</feature>
<evidence type="ECO:0000313" key="2">
    <source>
        <dbReference type="EMBL" id="CAG8677885.1"/>
    </source>
</evidence>
<comment type="caution">
    <text evidence="2">The sequence shown here is derived from an EMBL/GenBank/DDBJ whole genome shotgun (WGS) entry which is preliminary data.</text>
</comment>
<feature type="region of interest" description="Disordered" evidence="1">
    <location>
        <begin position="386"/>
        <end position="425"/>
    </location>
</feature>
<proteinExistence type="predicted"/>
<evidence type="ECO:0000256" key="1">
    <source>
        <dbReference type="SAM" id="MobiDB-lite"/>
    </source>
</evidence>
<accession>A0A9N9EI14</accession>
<name>A0A9N9EI14_9GLOM</name>
<feature type="non-terminal residue" evidence="2">
    <location>
        <position position="425"/>
    </location>
</feature>
<dbReference type="AlphaFoldDB" id="A0A9N9EI14"/>
<sequence length="425" mass="48373">MNTLQSFLRVEPLNQITISRVLHKYWKDCGVNTEEADCEHVIKILKELTDGDIDETTCNIGSMKEILRHLRNESQTHFHLFEMLCDADVDKLLCNDPLVNKEHGARFTNLKQKDKEKTNLIAKLEQNDKEKMDLIAKLKYDVSLIKGQDKSMVCNQIVTNVSQDIEPGISDLYLVNSNDVSEDINLLCNDIDITNNASNSDEHQEETSSRVSNLSSTALAICVKPKSLAGKEIDNFLIEKHNCNEIREKKLQHRPPTESFPKEDTYIFNIKSSIPPEQKKEQGLIQEISTSIKDQNDITRISQNNVQFTDNSSDDLLETEINEEAKRISSETEVSITTTPSILLSHTYNSEVMINEDVKSLPETEVSISAKSISKEPETVNVFDKYNENDGEFSDDNDDEFSDDNDDGDYCSFSDEDEPGYYYDL</sequence>
<dbReference type="OrthoDB" id="2434677at2759"/>
<reference evidence="2" key="1">
    <citation type="submission" date="2021-06" db="EMBL/GenBank/DDBJ databases">
        <authorList>
            <person name="Kallberg Y."/>
            <person name="Tangrot J."/>
            <person name="Rosling A."/>
        </authorList>
    </citation>
    <scope>NUCLEOTIDE SEQUENCE</scope>
    <source>
        <strain evidence="2">IN212</strain>
    </source>
</reference>
<keyword evidence="3" id="KW-1185">Reference proteome</keyword>
<dbReference type="EMBL" id="CAJVPZ010017041">
    <property type="protein sequence ID" value="CAG8677885.1"/>
    <property type="molecule type" value="Genomic_DNA"/>
</dbReference>
<dbReference type="Proteomes" id="UP000789396">
    <property type="component" value="Unassembled WGS sequence"/>
</dbReference>
<feature type="compositionally biased region" description="Acidic residues" evidence="1">
    <location>
        <begin position="389"/>
        <end position="419"/>
    </location>
</feature>
<gene>
    <name evidence="2" type="ORF">RFULGI_LOCUS9491</name>
</gene>
<protein>
    <submittedName>
        <fullName evidence="2">3870_t:CDS:1</fullName>
    </submittedName>
</protein>